<protein>
    <recommendedName>
        <fullName evidence="3">Peptidase M28 domain-containing protein</fullName>
    </recommendedName>
</protein>
<feature type="transmembrane region" description="Helical" evidence="2">
    <location>
        <begin position="78"/>
        <end position="99"/>
    </location>
</feature>
<reference evidence="5" key="1">
    <citation type="submission" date="2015-07" db="EMBL/GenBank/DDBJ databases">
        <title>Complete genome sequence and phylogenetic analysis of Limnochorda pilosa.</title>
        <authorList>
            <person name="Watanabe M."/>
            <person name="Kojima H."/>
            <person name="Fukui M."/>
        </authorList>
    </citation>
    <scope>NUCLEOTIDE SEQUENCE [LARGE SCALE GENOMIC DNA]</scope>
    <source>
        <strain evidence="5">HC45</strain>
    </source>
</reference>
<proteinExistence type="predicted"/>
<accession>A0A0K2SKX6</accession>
<keyword evidence="2" id="KW-1133">Transmembrane helix</keyword>
<dbReference type="EMBL" id="AP014924">
    <property type="protein sequence ID" value="BAS27771.1"/>
    <property type="molecule type" value="Genomic_DNA"/>
</dbReference>
<keyword evidence="5" id="KW-1185">Reference proteome</keyword>
<dbReference type="SUPFAM" id="SSF53187">
    <property type="entry name" value="Zn-dependent exopeptidases"/>
    <property type="match status" value="1"/>
</dbReference>
<dbReference type="KEGG" id="lpil:LIP_1930"/>
<evidence type="ECO:0000256" key="2">
    <source>
        <dbReference type="SAM" id="Phobius"/>
    </source>
</evidence>
<dbReference type="InterPro" id="IPR007484">
    <property type="entry name" value="Peptidase_M28"/>
</dbReference>
<name>A0A0K2SKX6_LIMPI</name>
<feature type="domain" description="Peptidase M28" evidence="3">
    <location>
        <begin position="213"/>
        <end position="412"/>
    </location>
</feature>
<dbReference type="RefSeq" id="WP_144440406.1">
    <property type="nucleotide sequence ID" value="NZ_AP014924.1"/>
</dbReference>
<evidence type="ECO:0000313" key="4">
    <source>
        <dbReference type="EMBL" id="BAS27771.1"/>
    </source>
</evidence>
<dbReference type="Gene3D" id="3.40.630.10">
    <property type="entry name" value="Zn peptidases"/>
    <property type="match status" value="1"/>
</dbReference>
<evidence type="ECO:0000259" key="3">
    <source>
        <dbReference type="Pfam" id="PF04389"/>
    </source>
</evidence>
<feature type="transmembrane region" description="Helical" evidence="2">
    <location>
        <begin position="183"/>
        <end position="204"/>
    </location>
</feature>
<feature type="region of interest" description="Disordered" evidence="1">
    <location>
        <begin position="420"/>
        <end position="449"/>
    </location>
</feature>
<evidence type="ECO:0000256" key="1">
    <source>
        <dbReference type="SAM" id="MobiDB-lite"/>
    </source>
</evidence>
<dbReference type="Proteomes" id="UP000065807">
    <property type="component" value="Chromosome"/>
</dbReference>
<keyword evidence="2" id="KW-0472">Membrane</keyword>
<organism evidence="4 5">
    <name type="scientific">Limnochorda pilosa</name>
    <dbReference type="NCBI Taxonomy" id="1555112"/>
    <lineage>
        <taxon>Bacteria</taxon>
        <taxon>Bacillati</taxon>
        <taxon>Bacillota</taxon>
        <taxon>Limnochordia</taxon>
        <taxon>Limnochordales</taxon>
        <taxon>Limnochordaceae</taxon>
        <taxon>Limnochorda</taxon>
    </lineage>
</organism>
<dbReference type="OrthoDB" id="1726450at2"/>
<feature type="transmembrane region" description="Helical" evidence="2">
    <location>
        <begin position="53"/>
        <end position="72"/>
    </location>
</feature>
<keyword evidence="2" id="KW-0812">Transmembrane</keyword>
<evidence type="ECO:0000313" key="5">
    <source>
        <dbReference type="Proteomes" id="UP000065807"/>
    </source>
</evidence>
<dbReference type="AlphaFoldDB" id="A0A0K2SKX6"/>
<reference evidence="5" key="2">
    <citation type="journal article" date="2016" name="Int. J. Syst. Evol. Microbiol.">
        <title>Complete genome sequence and cell structure of Limnochorda pilosa, a Gram-negative spore-former within the phylum Firmicutes.</title>
        <authorList>
            <person name="Watanabe M."/>
            <person name="Kojima H."/>
            <person name="Fukui M."/>
        </authorList>
    </citation>
    <scope>NUCLEOTIDE SEQUENCE [LARGE SCALE GENOMIC DNA]</scope>
    <source>
        <strain evidence="5">HC45</strain>
    </source>
</reference>
<sequence length="449" mass="48102">MPAWDHLRELTTRFDHRTSTSGNERAASVWIEERLRGWGYEVLRHPFRAPRETLYTGPPVVGLAVFVLALAAERVPAAWGWAAFAGSLVALVPLMGELLGSGPNLDRVLPLRPSQSVEAIRPALGEARRTLVITAHYDTQRASLLFAPGFAPFVRPFLTLGYAALLGTPLAMLLRLLLPGAGWVRVVLGVLLALLAITMGFLLICKATARDINGANDNGSGTAVALALAERMAGAGRPEGAKAGKAGASGAEEERDAAIPVPAEVEVRFLFTGCEEVGLRGMAAWMDGRGRSLPPGSPFVNLDNLGGGILRYQMAEGMLVPFPSDRTLVEQAAEVAREMEAERGRTVLTAWSPLHYLPTDGLIPLRRGFPTLTFIGRDEAGQIPNYHWTSDTLSGLGPDHLDEVEEAVARFVGRLLARAVTGPRSSPGPLPPPGRARSRPRAGSPPGRR</sequence>
<dbReference type="STRING" id="1555112.LIP_1930"/>
<gene>
    <name evidence="4" type="ORF">LIP_1930</name>
</gene>
<dbReference type="Pfam" id="PF04389">
    <property type="entry name" value="Peptidase_M28"/>
    <property type="match status" value="1"/>
</dbReference>